<sequence length="347" mass="40155">MPKDNSKYYHSSEIKNQFIGAMLIDKHLGKHSHTFGIPYDTAQKIWRKYQETGSVENRPRSGRPPKITPQMERQIHRKALADRRKPFRSIANEIEPQISDKSVARALDKRGMHRRIARKVPFLTQQQKKARLEWACAREGEDWDTVMWSDECYIQMDDKMGQVYVTRTVNEEYNEACLIPTFKQSALRVMVWGCVTTGWKGPLIILEYPGGKGGGMTAGRYCEQVLEGVLMEAMEGAKKKWPGMRFQQDGAPSHTAKVTHQWFSSHEIALFPHPANSPDLSPIEPVWKELKRRVRAHQPRPTTLETLKIAIQEEWERMPLEDITKHTKKMRERVEAVLKVKGGHTKF</sequence>
<dbReference type="InterPro" id="IPR002492">
    <property type="entry name" value="Transposase_Tc1-like"/>
</dbReference>
<dbReference type="PANTHER" id="PTHR47326">
    <property type="entry name" value="TRANSPOSABLE ELEMENT TC3 TRANSPOSASE-LIKE PROTEIN"/>
    <property type="match status" value="1"/>
</dbReference>
<proteinExistence type="predicted"/>
<dbReference type="GO" id="GO:0015074">
    <property type="term" value="P:DNA integration"/>
    <property type="evidence" value="ECO:0007669"/>
    <property type="project" value="InterPro"/>
</dbReference>
<dbReference type="Pfam" id="PF13358">
    <property type="entry name" value="DDE_3"/>
    <property type="match status" value="1"/>
</dbReference>
<dbReference type="Gene3D" id="3.30.420.10">
    <property type="entry name" value="Ribonuclease H-like superfamily/Ribonuclease H"/>
    <property type="match status" value="1"/>
</dbReference>
<gene>
    <name evidence="3" type="ORF">MYCIT1_LOCUS37756</name>
</gene>
<reference evidence="3" key="1">
    <citation type="submission" date="2023-11" db="EMBL/GenBank/DDBJ databases">
        <authorList>
            <person name="De Vega J J."/>
            <person name="De Vega J J."/>
        </authorList>
    </citation>
    <scope>NUCLEOTIDE SEQUENCE</scope>
</reference>
<feature type="domain" description="Transposase Tc1-like" evidence="1">
    <location>
        <begin position="73"/>
        <end position="137"/>
    </location>
</feature>
<dbReference type="GO" id="GO:0003677">
    <property type="term" value="F:DNA binding"/>
    <property type="evidence" value="ECO:0007669"/>
    <property type="project" value="InterPro"/>
</dbReference>
<keyword evidence="4" id="KW-1185">Reference proteome</keyword>
<dbReference type="GO" id="GO:0006313">
    <property type="term" value="P:DNA transposition"/>
    <property type="evidence" value="ECO:0007669"/>
    <property type="project" value="InterPro"/>
</dbReference>
<dbReference type="Pfam" id="PF01498">
    <property type="entry name" value="HTH_Tnp_Tc3_2"/>
    <property type="match status" value="1"/>
</dbReference>
<dbReference type="SUPFAM" id="SSF46689">
    <property type="entry name" value="Homeodomain-like"/>
    <property type="match status" value="1"/>
</dbReference>
<evidence type="ECO:0000313" key="4">
    <source>
        <dbReference type="Proteomes" id="UP001295794"/>
    </source>
</evidence>
<accession>A0AAD2HYB7</accession>
<dbReference type="AlphaFoldDB" id="A0AAD2HYB7"/>
<dbReference type="EMBL" id="CAVNYO010000480">
    <property type="protein sequence ID" value="CAK5284481.1"/>
    <property type="molecule type" value="Genomic_DNA"/>
</dbReference>
<dbReference type="Proteomes" id="UP001295794">
    <property type="component" value="Unassembled WGS sequence"/>
</dbReference>
<evidence type="ECO:0000259" key="1">
    <source>
        <dbReference type="Pfam" id="PF01498"/>
    </source>
</evidence>
<protein>
    <recommendedName>
        <fullName evidence="5">Transposase</fullName>
    </recommendedName>
</protein>
<evidence type="ECO:0000259" key="2">
    <source>
        <dbReference type="Pfam" id="PF13358"/>
    </source>
</evidence>
<evidence type="ECO:0000313" key="3">
    <source>
        <dbReference type="EMBL" id="CAK5284481.1"/>
    </source>
</evidence>
<dbReference type="InterPro" id="IPR009057">
    <property type="entry name" value="Homeodomain-like_sf"/>
</dbReference>
<dbReference type="InterPro" id="IPR038717">
    <property type="entry name" value="Tc1-like_DDE_dom"/>
</dbReference>
<organism evidence="3 4">
    <name type="scientific">Mycena citricolor</name>
    <dbReference type="NCBI Taxonomy" id="2018698"/>
    <lineage>
        <taxon>Eukaryota</taxon>
        <taxon>Fungi</taxon>
        <taxon>Dikarya</taxon>
        <taxon>Basidiomycota</taxon>
        <taxon>Agaricomycotina</taxon>
        <taxon>Agaricomycetes</taxon>
        <taxon>Agaricomycetidae</taxon>
        <taxon>Agaricales</taxon>
        <taxon>Marasmiineae</taxon>
        <taxon>Mycenaceae</taxon>
        <taxon>Mycena</taxon>
    </lineage>
</organism>
<name>A0AAD2HYB7_9AGAR</name>
<feature type="domain" description="Tc1-like transposase DDE" evidence="2">
    <location>
        <begin position="232"/>
        <end position="304"/>
    </location>
</feature>
<dbReference type="PANTHER" id="PTHR47326:SF1">
    <property type="entry name" value="HTH PSQ-TYPE DOMAIN-CONTAINING PROTEIN"/>
    <property type="match status" value="1"/>
</dbReference>
<dbReference type="InterPro" id="IPR036397">
    <property type="entry name" value="RNaseH_sf"/>
</dbReference>
<evidence type="ECO:0008006" key="5">
    <source>
        <dbReference type="Google" id="ProtNLM"/>
    </source>
</evidence>
<comment type="caution">
    <text evidence="3">The sequence shown here is derived from an EMBL/GenBank/DDBJ whole genome shotgun (WGS) entry which is preliminary data.</text>
</comment>